<evidence type="ECO:0000313" key="2">
    <source>
        <dbReference type="EMBL" id="ADE53857.1"/>
    </source>
</evidence>
<dbReference type="PROSITE" id="PS51819">
    <property type="entry name" value="VOC"/>
    <property type="match status" value="1"/>
</dbReference>
<keyword evidence="2" id="KW-0223">Dioxygenase</keyword>
<keyword evidence="3" id="KW-1185">Reference proteome</keyword>
<dbReference type="InterPro" id="IPR004360">
    <property type="entry name" value="Glyas_Fos-R_dOase_dom"/>
</dbReference>
<evidence type="ECO:0000259" key="1">
    <source>
        <dbReference type="PROSITE" id="PS51819"/>
    </source>
</evidence>
<evidence type="ECO:0000313" key="3">
    <source>
        <dbReference type="Proteomes" id="UP000000925"/>
    </source>
</evidence>
<sequence length="142" mass="15751">MEPRISIITLGVNDLRAAIRFYRDGLGFPTEASDEDSIAFFETAGTRLALFPKNELRNDISKDLPLAETGFQGITFAHNVREKRDVKAVLKLAETAGGKIVKEAQDVFWGGHSGYFTDLDGYHWEVAWSPKGEFAEDGSVIL</sequence>
<dbReference type="InterPro" id="IPR037523">
    <property type="entry name" value="VOC_core"/>
</dbReference>
<dbReference type="SUPFAM" id="SSF54593">
    <property type="entry name" value="Glyoxalase/Bleomycin resistance protein/Dihydroxybiphenyl dioxygenase"/>
    <property type="match status" value="1"/>
</dbReference>
<dbReference type="AlphaFoldDB" id="D5EQ89"/>
<dbReference type="KEGG" id="caa:Caka_0833"/>
<organism evidence="2 3">
    <name type="scientific">Coraliomargarita akajimensis (strain DSM 45221 / IAM 15411 / JCM 23193 / KCTC 12865 / 04OKA010-24)</name>
    <dbReference type="NCBI Taxonomy" id="583355"/>
    <lineage>
        <taxon>Bacteria</taxon>
        <taxon>Pseudomonadati</taxon>
        <taxon>Verrucomicrobiota</taxon>
        <taxon>Opitutia</taxon>
        <taxon>Puniceicoccales</taxon>
        <taxon>Coraliomargaritaceae</taxon>
        <taxon>Coraliomargarita</taxon>
    </lineage>
</organism>
<proteinExistence type="predicted"/>
<gene>
    <name evidence="2" type="ordered locus">Caka_0833</name>
</gene>
<dbReference type="Pfam" id="PF00903">
    <property type="entry name" value="Glyoxalase"/>
    <property type="match status" value="1"/>
</dbReference>
<dbReference type="eggNOG" id="COG0346">
    <property type="taxonomic scope" value="Bacteria"/>
</dbReference>
<dbReference type="HOGENOM" id="CLU_046006_18_0_0"/>
<name>D5EQ89_CORAD</name>
<dbReference type="PANTHER" id="PTHR36503">
    <property type="entry name" value="BLR2520 PROTEIN"/>
    <property type="match status" value="1"/>
</dbReference>
<protein>
    <submittedName>
        <fullName evidence="2">Glyoxalase/bleomycin resistance protein/dioxygenase</fullName>
    </submittedName>
</protein>
<dbReference type="Gene3D" id="3.10.180.10">
    <property type="entry name" value="2,3-Dihydroxybiphenyl 1,2-Dioxygenase, domain 1"/>
    <property type="match status" value="1"/>
</dbReference>
<dbReference type="GO" id="GO:0051213">
    <property type="term" value="F:dioxygenase activity"/>
    <property type="evidence" value="ECO:0007669"/>
    <property type="project" value="UniProtKB-KW"/>
</dbReference>
<dbReference type="EMBL" id="CP001998">
    <property type="protein sequence ID" value="ADE53857.1"/>
    <property type="molecule type" value="Genomic_DNA"/>
</dbReference>
<reference evidence="2 3" key="1">
    <citation type="journal article" date="2010" name="Stand. Genomic Sci.">
        <title>Complete genome sequence of Coraliomargarita akajimensis type strain (04OKA010-24).</title>
        <authorList>
            <person name="Mavromatis K."/>
            <person name="Abt B."/>
            <person name="Brambilla E."/>
            <person name="Lapidus A."/>
            <person name="Copeland A."/>
            <person name="Deshpande S."/>
            <person name="Nolan M."/>
            <person name="Lucas S."/>
            <person name="Tice H."/>
            <person name="Cheng J.F."/>
            <person name="Han C."/>
            <person name="Detter J.C."/>
            <person name="Woyke T."/>
            <person name="Goodwin L."/>
            <person name="Pitluck S."/>
            <person name="Held B."/>
            <person name="Brettin T."/>
            <person name="Tapia R."/>
            <person name="Ivanova N."/>
            <person name="Mikhailova N."/>
            <person name="Pati A."/>
            <person name="Liolios K."/>
            <person name="Chen A."/>
            <person name="Palaniappan K."/>
            <person name="Land M."/>
            <person name="Hauser L."/>
            <person name="Chang Y.J."/>
            <person name="Jeffries C.D."/>
            <person name="Rohde M."/>
            <person name="Goker M."/>
            <person name="Bristow J."/>
            <person name="Eisen J.A."/>
            <person name="Markowitz V."/>
            <person name="Hugenholtz P."/>
            <person name="Klenk H.P."/>
            <person name="Kyrpides N.C."/>
        </authorList>
    </citation>
    <scope>NUCLEOTIDE SEQUENCE [LARGE SCALE GENOMIC DNA]</scope>
    <source>
        <strain evidence="3">DSM 45221 / IAM 15411 / JCM 23193 / KCTC 12865</strain>
    </source>
</reference>
<dbReference type="InterPro" id="IPR029068">
    <property type="entry name" value="Glyas_Bleomycin-R_OHBP_Dase"/>
</dbReference>
<dbReference type="RefSeq" id="WP_013042581.1">
    <property type="nucleotide sequence ID" value="NC_014008.1"/>
</dbReference>
<dbReference type="Proteomes" id="UP000000925">
    <property type="component" value="Chromosome"/>
</dbReference>
<feature type="domain" description="VOC" evidence="1">
    <location>
        <begin position="4"/>
        <end position="129"/>
    </location>
</feature>
<dbReference type="CDD" id="cd07251">
    <property type="entry name" value="VOC_like"/>
    <property type="match status" value="1"/>
</dbReference>
<dbReference type="PANTHER" id="PTHR36503:SF1">
    <property type="entry name" value="BLR2520 PROTEIN"/>
    <property type="match status" value="1"/>
</dbReference>
<dbReference type="OrthoDB" id="9796521at2"/>
<keyword evidence="2" id="KW-0560">Oxidoreductase</keyword>
<accession>D5EQ89</accession>